<dbReference type="GO" id="GO:0009097">
    <property type="term" value="P:isoleucine biosynthetic process"/>
    <property type="evidence" value="ECO:0007669"/>
    <property type="project" value="UniProtKB-UniRule"/>
</dbReference>
<dbReference type="Gene3D" id="6.10.240.10">
    <property type="match status" value="1"/>
</dbReference>
<organism evidence="13 14">
    <name type="scientific">Haliovirga abyssi</name>
    <dbReference type="NCBI Taxonomy" id="2996794"/>
    <lineage>
        <taxon>Bacteria</taxon>
        <taxon>Fusobacteriati</taxon>
        <taxon>Fusobacteriota</taxon>
        <taxon>Fusobacteriia</taxon>
        <taxon>Fusobacteriales</taxon>
        <taxon>Haliovirgaceae</taxon>
        <taxon>Haliovirga</taxon>
    </lineage>
</organism>
<comment type="cofactor">
    <cofactor evidence="9">
        <name>Mg(2+)</name>
        <dbReference type="ChEBI" id="CHEBI:18420"/>
    </cofactor>
    <text evidence="9">Binds 2 magnesium ions per subunit.</text>
</comment>
<dbReference type="HAMAP" id="MF_00435">
    <property type="entry name" value="IlvC"/>
    <property type="match status" value="1"/>
</dbReference>
<name>A0AAU9DZZ0_9FUSO</name>
<keyword evidence="9" id="KW-0521">NADP</keyword>
<accession>A0AAU9DZZ0</accession>
<dbReference type="NCBIfam" id="NF004017">
    <property type="entry name" value="PRK05479.1"/>
    <property type="match status" value="1"/>
</dbReference>
<feature type="domain" description="KARI N-terminal Rossmann" evidence="11">
    <location>
        <begin position="2"/>
        <end position="182"/>
    </location>
</feature>
<feature type="binding site" evidence="9 10">
    <location>
        <position position="227"/>
    </location>
    <ligand>
        <name>Mg(2+)</name>
        <dbReference type="ChEBI" id="CHEBI:18420"/>
        <label>2</label>
    </ligand>
</feature>
<evidence type="ECO:0000313" key="14">
    <source>
        <dbReference type="Proteomes" id="UP001321582"/>
    </source>
</evidence>
<dbReference type="Pfam" id="PF01450">
    <property type="entry name" value="KARI_C"/>
    <property type="match status" value="1"/>
</dbReference>
<dbReference type="EMBL" id="AP027059">
    <property type="protein sequence ID" value="BDU49590.1"/>
    <property type="molecule type" value="Genomic_DNA"/>
</dbReference>
<dbReference type="Gene3D" id="3.40.50.720">
    <property type="entry name" value="NAD(P)-binding Rossmann-like Domain"/>
    <property type="match status" value="1"/>
</dbReference>
<feature type="binding site" evidence="9 10">
    <location>
        <position position="191"/>
    </location>
    <ligand>
        <name>Mg(2+)</name>
        <dbReference type="ChEBI" id="CHEBI:18420"/>
        <label>1</label>
    </ligand>
</feature>
<protein>
    <recommendedName>
        <fullName evidence="9">Ketol-acid reductoisomerase (NADP(+))</fullName>
        <shortName evidence="9">KARI</shortName>
        <ecNumber evidence="9">1.1.1.86</ecNumber>
    </recommendedName>
    <alternativeName>
        <fullName evidence="9">Acetohydroxy-acid isomeroreductase</fullName>
        <shortName evidence="9">AHIR</shortName>
    </alternativeName>
    <alternativeName>
        <fullName evidence="9">Alpha-keto-beta-hydroxylacyl reductoisomerase</fullName>
    </alternativeName>
</protein>
<dbReference type="NCBIfam" id="NF009940">
    <property type="entry name" value="PRK13403.1"/>
    <property type="match status" value="1"/>
</dbReference>
<dbReference type="AlphaFoldDB" id="A0AAU9DZZ0"/>
<dbReference type="InterPro" id="IPR036291">
    <property type="entry name" value="NAD(P)-bd_dom_sf"/>
</dbReference>
<dbReference type="PROSITE" id="PS51850">
    <property type="entry name" value="KARI_N"/>
    <property type="match status" value="1"/>
</dbReference>
<dbReference type="InterPro" id="IPR013023">
    <property type="entry name" value="KARI"/>
</dbReference>
<evidence type="ECO:0000259" key="12">
    <source>
        <dbReference type="PROSITE" id="PS51851"/>
    </source>
</evidence>
<dbReference type="PIRSF" id="PIRSF000116">
    <property type="entry name" value="IlvC_gammaproteo"/>
    <property type="match status" value="1"/>
</dbReference>
<evidence type="ECO:0000256" key="4">
    <source>
        <dbReference type="ARBA" id="ARBA00022605"/>
    </source>
</evidence>
<comment type="caution">
    <text evidence="9">Lacks conserved residue(s) required for the propagation of feature annotation.</text>
</comment>
<evidence type="ECO:0000256" key="7">
    <source>
        <dbReference type="ARBA" id="ARBA00023002"/>
    </source>
</evidence>
<comment type="catalytic activity">
    <reaction evidence="9">
        <text>(2R,3R)-2,3-dihydroxy-3-methylpentanoate + NADP(+) = (S)-2-ethyl-2-hydroxy-3-oxobutanoate + NADPH + H(+)</text>
        <dbReference type="Rhea" id="RHEA:13493"/>
        <dbReference type="ChEBI" id="CHEBI:15378"/>
        <dbReference type="ChEBI" id="CHEBI:49256"/>
        <dbReference type="ChEBI" id="CHEBI:49258"/>
        <dbReference type="ChEBI" id="CHEBI:57783"/>
        <dbReference type="ChEBI" id="CHEBI:58349"/>
        <dbReference type="EC" id="1.1.1.86"/>
    </reaction>
</comment>
<keyword evidence="8 9" id="KW-0100">Branched-chain amino acid biosynthesis</keyword>
<dbReference type="SUPFAM" id="SSF51735">
    <property type="entry name" value="NAD(P)-binding Rossmann-fold domains"/>
    <property type="match status" value="1"/>
</dbReference>
<feature type="binding site" evidence="9 10">
    <location>
        <position position="231"/>
    </location>
    <ligand>
        <name>Mg(2+)</name>
        <dbReference type="ChEBI" id="CHEBI:18420"/>
        <label>2</label>
    </ligand>
</feature>
<evidence type="ECO:0000313" key="13">
    <source>
        <dbReference type="EMBL" id="BDU49590.1"/>
    </source>
</evidence>
<dbReference type="RefSeq" id="WP_307904540.1">
    <property type="nucleotide sequence ID" value="NZ_AP027059.1"/>
</dbReference>
<dbReference type="InterPro" id="IPR014359">
    <property type="entry name" value="KARI_prok"/>
</dbReference>
<gene>
    <name evidence="9 13" type="primary">ilvC</name>
    <name evidence="13" type="ORF">HLVA_01590</name>
</gene>
<feature type="active site" evidence="9">
    <location>
        <position position="108"/>
    </location>
</feature>
<feature type="binding site" evidence="9">
    <location>
        <position position="53"/>
    </location>
    <ligand>
        <name>NADP(+)</name>
        <dbReference type="ChEBI" id="CHEBI:58349"/>
    </ligand>
</feature>
<feature type="domain" description="KARI C-terminal knotted" evidence="12">
    <location>
        <begin position="183"/>
        <end position="328"/>
    </location>
</feature>
<comment type="similarity">
    <text evidence="3 9 10">Belongs to the ketol-acid reductoisomerase family.</text>
</comment>
<evidence type="ECO:0000256" key="9">
    <source>
        <dbReference type="HAMAP-Rule" id="MF_00435"/>
    </source>
</evidence>
<evidence type="ECO:0000256" key="5">
    <source>
        <dbReference type="ARBA" id="ARBA00022723"/>
    </source>
</evidence>
<evidence type="ECO:0000256" key="6">
    <source>
        <dbReference type="ARBA" id="ARBA00022842"/>
    </source>
</evidence>
<dbReference type="KEGG" id="haby:HLVA_01590"/>
<dbReference type="InterPro" id="IPR008927">
    <property type="entry name" value="6-PGluconate_DH-like_C_sf"/>
</dbReference>
<dbReference type="PANTHER" id="PTHR21371">
    <property type="entry name" value="KETOL-ACID REDUCTOISOMERASE, MITOCHONDRIAL"/>
    <property type="match status" value="1"/>
</dbReference>
<evidence type="ECO:0000256" key="10">
    <source>
        <dbReference type="PROSITE-ProRule" id="PRU01198"/>
    </source>
</evidence>
<dbReference type="GO" id="GO:0050661">
    <property type="term" value="F:NADP binding"/>
    <property type="evidence" value="ECO:0007669"/>
    <property type="project" value="InterPro"/>
</dbReference>
<proteinExistence type="inferred from homology"/>
<dbReference type="GO" id="GO:0000287">
    <property type="term" value="F:magnesium ion binding"/>
    <property type="evidence" value="ECO:0007669"/>
    <property type="project" value="UniProtKB-UniRule"/>
</dbReference>
<dbReference type="PANTHER" id="PTHR21371:SF1">
    <property type="entry name" value="KETOL-ACID REDUCTOISOMERASE, MITOCHONDRIAL"/>
    <property type="match status" value="1"/>
</dbReference>
<dbReference type="EC" id="1.1.1.86" evidence="9"/>
<feature type="binding site" evidence="9">
    <location>
        <position position="51"/>
    </location>
    <ligand>
        <name>NADP(+)</name>
        <dbReference type="ChEBI" id="CHEBI:58349"/>
    </ligand>
</feature>
<comment type="catalytic activity">
    <reaction evidence="9">
        <text>(2R)-2,3-dihydroxy-3-methylbutanoate + NADP(+) = (2S)-2-acetolactate + NADPH + H(+)</text>
        <dbReference type="Rhea" id="RHEA:22068"/>
        <dbReference type="ChEBI" id="CHEBI:15378"/>
        <dbReference type="ChEBI" id="CHEBI:49072"/>
        <dbReference type="ChEBI" id="CHEBI:57783"/>
        <dbReference type="ChEBI" id="CHEBI:58349"/>
        <dbReference type="ChEBI" id="CHEBI:58476"/>
        <dbReference type="EC" id="1.1.1.86"/>
    </reaction>
</comment>
<keyword evidence="14" id="KW-1185">Reference proteome</keyword>
<feature type="binding site" evidence="9">
    <location>
        <begin position="25"/>
        <end position="28"/>
    </location>
    <ligand>
        <name>NADP(+)</name>
        <dbReference type="ChEBI" id="CHEBI:58349"/>
    </ligand>
</feature>
<evidence type="ECO:0000256" key="1">
    <source>
        <dbReference type="ARBA" id="ARBA00004864"/>
    </source>
</evidence>
<sequence>MAKIYYEKDCNFEVLKGKKITVVGFGSQGHAHALNLKDSGADVTVGLYKGSKSWEIAEKAGLKVAVTAEAVKGADVVMILVPDERQADIYREDIAPNLKEGAYLGFGHGFNIHYGQIVPRADVNVFMAAPKGPGHMVRRTYTEGSGVPALVAVYKDPSGDTMDVALAWAAGIGGSRSGVLETTFKQETETDLFGEQAVLCGGVTALMKAGFETLVEGGYDPMNAYFECVHEMKLIVDLIYEGGFATMRDSISNTAEYGDYITGPKVITDETKKVMKGVLKDIQDGIFAKNFILETKAGMPSMHAIRKNEKEHQVEKVGGELRSMMSWIKK</sequence>
<dbReference type="InterPro" id="IPR000506">
    <property type="entry name" value="KARI_C"/>
</dbReference>
<evidence type="ECO:0000256" key="3">
    <source>
        <dbReference type="ARBA" id="ARBA00010318"/>
    </source>
</evidence>
<dbReference type="NCBIfam" id="TIGR00465">
    <property type="entry name" value="ilvC"/>
    <property type="match status" value="1"/>
</dbReference>
<dbReference type="GO" id="GO:0005829">
    <property type="term" value="C:cytosol"/>
    <property type="evidence" value="ECO:0007669"/>
    <property type="project" value="TreeGrafter"/>
</dbReference>
<evidence type="ECO:0000256" key="2">
    <source>
        <dbReference type="ARBA" id="ARBA00004885"/>
    </source>
</evidence>
<feature type="binding site" evidence="9 10">
    <location>
        <position position="195"/>
    </location>
    <ligand>
        <name>Mg(2+)</name>
        <dbReference type="ChEBI" id="CHEBI:18420"/>
        <label>1</label>
    </ligand>
</feature>
<evidence type="ECO:0000256" key="8">
    <source>
        <dbReference type="ARBA" id="ARBA00023304"/>
    </source>
</evidence>
<evidence type="ECO:0000259" key="11">
    <source>
        <dbReference type="PROSITE" id="PS51850"/>
    </source>
</evidence>
<dbReference type="FunFam" id="3.40.50.720:FF:000023">
    <property type="entry name" value="Ketol-acid reductoisomerase (NADP(+))"/>
    <property type="match status" value="1"/>
</dbReference>
<comment type="pathway">
    <text evidence="1 9">Amino-acid biosynthesis; L-valine biosynthesis; L-valine from pyruvate: step 2/4.</text>
</comment>
<dbReference type="GO" id="GO:0004455">
    <property type="term" value="F:ketol-acid reductoisomerase activity"/>
    <property type="evidence" value="ECO:0007669"/>
    <property type="project" value="UniProtKB-UniRule"/>
</dbReference>
<comment type="function">
    <text evidence="9">Involved in the biosynthesis of branched-chain amino acids (BCAA). Catalyzes an alkyl-migration followed by a ketol-acid reduction of (S)-2-acetolactate (S2AL) to yield (R)-2,3-dihydroxy-isovalerate. In the isomerase reaction, S2AL is rearranged via a Mg-dependent methyl migration to produce 3-hydroxy-3-methyl-2-ketobutyrate (HMKB). In the reductase reaction, this 2-ketoacid undergoes a metal-dependent reduction by NADPH to yield (R)-2,3-dihydroxy-isovalerate.</text>
</comment>
<dbReference type="PROSITE" id="PS51851">
    <property type="entry name" value="KARI_C"/>
    <property type="match status" value="1"/>
</dbReference>
<reference evidence="13 14" key="1">
    <citation type="submission" date="2022-11" db="EMBL/GenBank/DDBJ databases">
        <title>Haliovirga abyssi gen. nov., sp. nov., a mesophilic fermentative bacterium isolated from the Iheya North hydrothermal field and the proposal of Haliovirgaceae fam. nov.</title>
        <authorList>
            <person name="Miyazaki U."/>
            <person name="Tame A."/>
            <person name="Miyazaki J."/>
            <person name="Takai K."/>
            <person name="Sawayama S."/>
            <person name="Kitajima M."/>
            <person name="Okamoto A."/>
            <person name="Nakagawa S."/>
        </authorList>
    </citation>
    <scope>NUCLEOTIDE SEQUENCE [LARGE SCALE GENOMIC DNA]</scope>
    <source>
        <strain evidence="13 14">IC12</strain>
    </source>
</reference>
<feature type="binding site" evidence="9 10">
    <location>
        <position position="191"/>
    </location>
    <ligand>
        <name>Mg(2+)</name>
        <dbReference type="ChEBI" id="CHEBI:18420"/>
        <label>2</label>
    </ligand>
</feature>
<dbReference type="SUPFAM" id="SSF48179">
    <property type="entry name" value="6-phosphogluconate dehydrogenase C-terminal domain-like"/>
    <property type="match status" value="1"/>
</dbReference>
<keyword evidence="6 9" id="KW-0460">Magnesium</keyword>
<dbReference type="InterPro" id="IPR013116">
    <property type="entry name" value="KARI_N"/>
</dbReference>
<keyword evidence="4 9" id="KW-0028">Amino-acid biosynthesis</keyword>
<keyword evidence="5 9" id="KW-0479">Metal-binding</keyword>
<dbReference type="GO" id="GO:0009099">
    <property type="term" value="P:L-valine biosynthetic process"/>
    <property type="evidence" value="ECO:0007669"/>
    <property type="project" value="UniProtKB-UniRule"/>
</dbReference>
<dbReference type="Proteomes" id="UP001321582">
    <property type="component" value="Chromosome"/>
</dbReference>
<comment type="pathway">
    <text evidence="2 9">Amino-acid biosynthesis; L-isoleucine biosynthesis; L-isoleucine from 2-oxobutanoate: step 2/4.</text>
</comment>
<keyword evidence="7 9" id="KW-0560">Oxidoreductase</keyword>
<feature type="binding site" evidence="9">
    <location>
        <position position="134"/>
    </location>
    <ligand>
        <name>NADP(+)</name>
        <dbReference type="ChEBI" id="CHEBI:58349"/>
    </ligand>
</feature>
<dbReference type="Pfam" id="PF07991">
    <property type="entry name" value="KARI_N"/>
    <property type="match status" value="1"/>
</dbReference>
<feature type="binding site" evidence="9 10">
    <location>
        <position position="252"/>
    </location>
    <ligand>
        <name>substrate</name>
    </ligand>
</feature>